<sequence length="305" mass="33307">MNNHSLETYAGLPVADFPAEKPPSGPVAWRLRQPEDEPEDVQNPARILDALIAEATEPIEALVIGFWSDQFDDAFTLGDVRDVLVERAARLPDLRSLFFGDITYHENELGWIEQCDVTPLARLPLTRFEVRGSDGLLLDPVENPALRVLRFETAGLPGPVTAAVAASDLPALEELDLWLGTPRYNGTTTVEHLRPVLDGARLPSLRHLSLQNGDFHDEVAAALAGAPVVARLETLSLARGTLTDVGAEALLSGQPLTHLRRLDLRHHFLSEEMAARVLAALPGVEVLIENDRDLDPADPYVAIGE</sequence>
<protein>
    <recommendedName>
        <fullName evidence="3">Leucine-rich repeat domain-containing protein</fullName>
    </recommendedName>
</protein>
<proteinExistence type="predicted"/>
<dbReference type="InterPro" id="IPR032675">
    <property type="entry name" value="LRR_dom_sf"/>
</dbReference>
<name>A0ABP6QHT4_9ACTN</name>
<accession>A0ABP6QHT4</accession>
<dbReference type="EMBL" id="BAAAUV010000020">
    <property type="protein sequence ID" value="GAA3230583.1"/>
    <property type="molecule type" value="Genomic_DNA"/>
</dbReference>
<dbReference type="NCBIfam" id="NF038076">
    <property type="entry name" value="fam_STM4015"/>
    <property type="match status" value="1"/>
</dbReference>
<dbReference type="Gene3D" id="3.80.10.10">
    <property type="entry name" value="Ribonuclease Inhibitor"/>
    <property type="match status" value="1"/>
</dbReference>
<gene>
    <name evidence="1" type="ORF">GCM10010468_61130</name>
</gene>
<comment type="caution">
    <text evidence="1">The sequence shown here is derived from an EMBL/GenBank/DDBJ whole genome shotgun (WGS) entry which is preliminary data.</text>
</comment>
<organism evidence="1 2">
    <name type="scientific">Actinocorallia longicatena</name>
    <dbReference type="NCBI Taxonomy" id="111803"/>
    <lineage>
        <taxon>Bacteria</taxon>
        <taxon>Bacillati</taxon>
        <taxon>Actinomycetota</taxon>
        <taxon>Actinomycetes</taxon>
        <taxon>Streptosporangiales</taxon>
        <taxon>Thermomonosporaceae</taxon>
        <taxon>Actinocorallia</taxon>
    </lineage>
</organism>
<dbReference type="RefSeq" id="WP_344835266.1">
    <property type="nucleotide sequence ID" value="NZ_BAAAUV010000020.1"/>
</dbReference>
<dbReference type="Proteomes" id="UP001501237">
    <property type="component" value="Unassembled WGS sequence"/>
</dbReference>
<evidence type="ECO:0008006" key="3">
    <source>
        <dbReference type="Google" id="ProtNLM"/>
    </source>
</evidence>
<reference evidence="2" key="1">
    <citation type="journal article" date="2019" name="Int. J. Syst. Evol. Microbiol.">
        <title>The Global Catalogue of Microorganisms (GCM) 10K type strain sequencing project: providing services to taxonomists for standard genome sequencing and annotation.</title>
        <authorList>
            <consortium name="The Broad Institute Genomics Platform"/>
            <consortium name="The Broad Institute Genome Sequencing Center for Infectious Disease"/>
            <person name="Wu L."/>
            <person name="Ma J."/>
        </authorList>
    </citation>
    <scope>NUCLEOTIDE SEQUENCE [LARGE SCALE GENOMIC DNA]</scope>
    <source>
        <strain evidence="2">JCM 9377</strain>
    </source>
</reference>
<evidence type="ECO:0000313" key="1">
    <source>
        <dbReference type="EMBL" id="GAA3230583.1"/>
    </source>
</evidence>
<evidence type="ECO:0000313" key="2">
    <source>
        <dbReference type="Proteomes" id="UP001501237"/>
    </source>
</evidence>
<dbReference type="InterPro" id="IPR047722">
    <property type="entry name" value="STM4015-like"/>
</dbReference>
<dbReference type="SUPFAM" id="SSF52047">
    <property type="entry name" value="RNI-like"/>
    <property type="match status" value="1"/>
</dbReference>
<keyword evidence="2" id="KW-1185">Reference proteome</keyword>